<name>A0A224YLW5_9ACAR</name>
<sequence length="169" mass="19146">MDPNVHRHRPALPVSSSCQSNSQLSLFYLKVRKNCTKERRLARLRTCALPHHTGTKCRCLTLDVVGLRQQTTLISLAKTYGGVLTDVLRRQRTLISRAAEVVEEYVDALPFSSCFLKPDNLALLPLGGDTVEPARLPRYLFFSFVFYTNSNSSLYSDECVLLQKKRRLG</sequence>
<reference evidence="1" key="1">
    <citation type="journal article" date="2017" name="Parasit. Vectors">
        <title>Sialotranscriptomics of Rhipicephalus zambeziensis reveals intricate expression profiles of secretory proteins and suggests tight temporal transcriptional regulation during blood-feeding.</title>
        <authorList>
            <person name="de Castro M.H."/>
            <person name="de Klerk D."/>
            <person name="Pienaar R."/>
            <person name="Rees D.J.G."/>
            <person name="Mans B.J."/>
        </authorList>
    </citation>
    <scope>NUCLEOTIDE SEQUENCE</scope>
    <source>
        <tissue evidence="1">Salivary glands</tissue>
    </source>
</reference>
<proteinExistence type="predicted"/>
<organism evidence="1">
    <name type="scientific">Rhipicephalus zambeziensis</name>
    <dbReference type="NCBI Taxonomy" id="60191"/>
    <lineage>
        <taxon>Eukaryota</taxon>
        <taxon>Metazoa</taxon>
        <taxon>Ecdysozoa</taxon>
        <taxon>Arthropoda</taxon>
        <taxon>Chelicerata</taxon>
        <taxon>Arachnida</taxon>
        <taxon>Acari</taxon>
        <taxon>Parasitiformes</taxon>
        <taxon>Ixodida</taxon>
        <taxon>Ixodoidea</taxon>
        <taxon>Ixodidae</taxon>
        <taxon>Rhipicephalinae</taxon>
        <taxon>Rhipicephalus</taxon>
        <taxon>Rhipicephalus</taxon>
    </lineage>
</organism>
<evidence type="ECO:0000313" key="1">
    <source>
        <dbReference type="EMBL" id="MAA14790.1"/>
    </source>
</evidence>
<dbReference type="AlphaFoldDB" id="A0A224YLW5"/>
<protein>
    <submittedName>
        <fullName evidence="1">Uncharacterized protein</fullName>
    </submittedName>
</protein>
<accession>A0A224YLW5</accession>
<dbReference type="EMBL" id="GFPF01003644">
    <property type="protein sequence ID" value="MAA14790.1"/>
    <property type="molecule type" value="Transcribed_RNA"/>
</dbReference>